<dbReference type="PANTHER" id="PTHR48045">
    <property type="entry name" value="UDP-GLYCOSYLTRANSFERASE 72B1"/>
    <property type="match status" value="1"/>
</dbReference>
<dbReference type="PANTHER" id="PTHR48045:SF31">
    <property type="entry name" value="UDP-GLYCOSYLTRANSFERASE 76B1-LIKE"/>
    <property type="match status" value="1"/>
</dbReference>
<dbReference type="CDD" id="cd03784">
    <property type="entry name" value="GT1_Gtf-like"/>
    <property type="match status" value="1"/>
</dbReference>
<comment type="similarity">
    <text evidence="1">Belongs to the UDP-glycosyltransferase family.</text>
</comment>
<dbReference type="FunFam" id="3.40.50.2000:FF:000040">
    <property type="entry name" value="UDP-glycosyltransferase 76C1"/>
    <property type="match status" value="1"/>
</dbReference>
<proteinExistence type="inferred from homology"/>
<reference evidence="3 4" key="1">
    <citation type="submission" date="2019-05" db="EMBL/GenBank/DDBJ databases">
        <title>Mikania micrantha, genome provides insights into the molecular mechanism of rapid growth.</title>
        <authorList>
            <person name="Liu B."/>
        </authorList>
    </citation>
    <scope>NUCLEOTIDE SEQUENCE [LARGE SCALE GENOMIC DNA]</scope>
    <source>
        <strain evidence="3">NLD-2019</strain>
        <tissue evidence="3">Leaf</tissue>
    </source>
</reference>
<dbReference type="InterPro" id="IPR002213">
    <property type="entry name" value="UDP_glucos_trans"/>
</dbReference>
<evidence type="ECO:0000256" key="1">
    <source>
        <dbReference type="ARBA" id="ARBA00009995"/>
    </source>
</evidence>
<gene>
    <name evidence="3" type="ORF">E3N88_07428</name>
</gene>
<sequence>MNSEALVHGLEPLKVKDVPNFLTSNPEGLCNVLELMIQGTKRARAVIWNTCKELEEPELEALRRDFPNPHFLIGPFHKYVPASSSSLLAQDQTCLSWLDKHPSNSVLYVSFGSVVRVKKSQFLEIAWGLANSNQPFLWVVRPGSIEGSEWLEHLPDGFLESIVEGKGYISKWAPQQDVLAHPATGGFWTHSGWNSTLESICEGVPMICSPSFGDQLPNARYVSNVWKIGVQL</sequence>
<protein>
    <recommendedName>
        <fullName evidence="5">UDP-glycosyltransferases domain-containing protein</fullName>
    </recommendedName>
</protein>
<dbReference type="Proteomes" id="UP000326396">
    <property type="component" value="Linkage Group LG11"/>
</dbReference>
<keyword evidence="2" id="KW-0808">Transferase</keyword>
<dbReference type="OrthoDB" id="5835829at2759"/>
<evidence type="ECO:0008006" key="5">
    <source>
        <dbReference type="Google" id="ProtNLM"/>
    </source>
</evidence>
<name>A0A5N6PSK3_9ASTR</name>
<evidence type="ECO:0000256" key="2">
    <source>
        <dbReference type="ARBA" id="ARBA00022679"/>
    </source>
</evidence>
<dbReference type="Gene3D" id="3.40.50.2000">
    <property type="entry name" value="Glycogen Phosphorylase B"/>
    <property type="match status" value="2"/>
</dbReference>
<keyword evidence="4" id="KW-1185">Reference proteome</keyword>
<evidence type="ECO:0000313" key="4">
    <source>
        <dbReference type="Proteomes" id="UP000326396"/>
    </source>
</evidence>
<dbReference type="GO" id="GO:0035251">
    <property type="term" value="F:UDP-glucosyltransferase activity"/>
    <property type="evidence" value="ECO:0007669"/>
    <property type="project" value="UniProtKB-ARBA"/>
</dbReference>
<evidence type="ECO:0000313" key="3">
    <source>
        <dbReference type="EMBL" id="KAD6796532.1"/>
    </source>
</evidence>
<accession>A0A5N6PSK3</accession>
<dbReference type="EMBL" id="SZYD01000003">
    <property type="protein sequence ID" value="KAD6796532.1"/>
    <property type="molecule type" value="Genomic_DNA"/>
</dbReference>
<dbReference type="SUPFAM" id="SSF53756">
    <property type="entry name" value="UDP-Glycosyltransferase/glycogen phosphorylase"/>
    <property type="match status" value="1"/>
</dbReference>
<organism evidence="3 4">
    <name type="scientific">Mikania micrantha</name>
    <name type="common">bitter vine</name>
    <dbReference type="NCBI Taxonomy" id="192012"/>
    <lineage>
        <taxon>Eukaryota</taxon>
        <taxon>Viridiplantae</taxon>
        <taxon>Streptophyta</taxon>
        <taxon>Embryophyta</taxon>
        <taxon>Tracheophyta</taxon>
        <taxon>Spermatophyta</taxon>
        <taxon>Magnoliopsida</taxon>
        <taxon>eudicotyledons</taxon>
        <taxon>Gunneridae</taxon>
        <taxon>Pentapetalae</taxon>
        <taxon>asterids</taxon>
        <taxon>campanulids</taxon>
        <taxon>Asterales</taxon>
        <taxon>Asteraceae</taxon>
        <taxon>Asteroideae</taxon>
        <taxon>Heliantheae alliance</taxon>
        <taxon>Eupatorieae</taxon>
        <taxon>Mikania</taxon>
    </lineage>
</organism>
<comment type="caution">
    <text evidence="3">The sequence shown here is derived from an EMBL/GenBank/DDBJ whole genome shotgun (WGS) entry which is preliminary data.</text>
</comment>
<dbReference type="AlphaFoldDB" id="A0A5N6PSK3"/>
<dbReference type="Pfam" id="PF00201">
    <property type="entry name" value="UDPGT"/>
    <property type="match status" value="1"/>
</dbReference>